<gene>
    <name evidence="8" type="ORF">Aam_020_023</name>
</gene>
<dbReference type="InterPro" id="IPR051800">
    <property type="entry name" value="PqiA-PqiB_transport"/>
</dbReference>
<dbReference type="Pfam" id="PF04403">
    <property type="entry name" value="PqiA"/>
    <property type="match status" value="2"/>
</dbReference>
<organism evidence="8 9">
    <name type="scientific">Acidocella aminolytica 101 = DSM 11237</name>
    <dbReference type="NCBI Taxonomy" id="1120923"/>
    <lineage>
        <taxon>Bacteria</taxon>
        <taxon>Pseudomonadati</taxon>
        <taxon>Pseudomonadota</taxon>
        <taxon>Alphaproteobacteria</taxon>
        <taxon>Acetobacterales</taxon>
        <taxon>Acidocellaceae</taxon>
        <taxon>Acidocella</taxon>
    </lineage>
</organism>
<evidence type="ECO:0000256" key="6">
    <source>
        <dbReference type="ARBA" id="ARBA00023136"/>
    </source>
</evidence>
<accession>A0A0D6PEH3</accession>
<sequence>MSHSTQALSGVEWRECPHCGLFSQLPQHQPGLVAECPRCGYALWHMRRAHLQFPLACALAGALFYIFALLAPFIEVTAFGRFAMARLETGPVQLINAGWGSVGALVFAVTMILPGIKLGIVAATLLGLEMKFPRRPLRALFRWYAPLSPWAMIDVYLLGFMVAYTRLTGMFSVHLDTALYALICLMIALASVDASLDQEMVWRRLGKRNYTPTSLDPDKAVGCKTCGSINPAENQRFCRRCDAPLQPRKPASFSRAWAFTIAAACLYIPANIYPFMNLTSLAQTQSYTIMGGIVELADVGLWPLALLVFFASITIPLLKLAGMAYMLVSAQRGSKRLLNGRTVTYRIIDFIGRWSMIDIFMVSILVALVHFGRFANVSANTGSLCFAAVVVLTIFAVNAFDPRLMWDHNKEPEA</sequence>
<feature type="transmembrane region" description="Helical" evidence="7">
    <location>
        <begin position="377"/>
        <end position="400"/>
    </location>
</feature>
<dbReference type="EMBL" id="BANC01000020">
    <property type="protein sequence ID" value="GAN79259.1"/>
    <property type="molecule type" value="Genomic_DNA"/>
</dbReference>
<keyword evidence="3" id="KW-0997">Cell inner membrane</keyword>
<evidence type="ECO:0000256" key="4">
    <source>
        <dbReference type="ARBA" id="ARBA00022692"/>
    </source>
</evidence>
<proteinExistence type="predicted"/>
<dbReference type="PANTHER" id="PTHR30462">
    <property type="entry name" value="INTERMEMBRANE TRANSPORT PROTEIN PQIB-RELATED"/>
    <property type="match status" value="1"/>
</dbReference>
<evidence type="ECO:0000256" key="5">
    <source>
        <dbReference type="ARBA" id="ARBA00022989"/>
    </source>
</evidence>
<evidence type="ECO:0000256" key="2">
    <source>
        <dbReference type="ARBA" id="ARBA00022475"/>
    </source>
</evidence>
<feature type="transmembrane region" description="Helical" evidence="7">
    <location>
        <begin position="140"/>
        <end position="165"/>
    </location>
</feature>
<feature type="transmembrane region" description="Helical" evidence="7">
    <location>
        <begin position="350"/>
        <end position="371"/>
    </location>
</feature>
<dbReference type="InterPro" id="IPR007498">
    <property type="entry name" value="PqiA-like"/>
</dbReference>
<dbReference type="OrthoDB" id="9800207at2"/>
<feature type="transmembrane region" description="Helical" evidence="7">
    <location>
        <begin position="304"/>
        <end position="329"/>
    </location>
</feature>
<feature type="transmembrane region" description="Helical" evidence="7">
    <location>
        <begin position="53"/>
        <end position="74"/>
    </location>
</feature>
<comment type="subcellular location">
    <subcellularLocation>
        <location evidence="1">Cell inner membrane</location>
    </subcellularLocation>
</comment>
<dbReference type="AlphaFoldDB" id="A0A0D6PEH3"/>
<dbReference type="PANTHER" id="PTHR30462:SF3">
    <property type="entry name" value="INTERMEMBRANE TRANSPORT PROTEIN PQIA"/>
    <property type="match status" value="1"/>
</dbReference>
<comment type="caution">
    <text evidence="8">The sequence shown here is derived from an EMBL/GenBank/DDBJ whole genome shotgun (WGS) entry which is preliminary data.</text>
</comment>
<keyword evidence="5 7" id="KW-1133">Transmembrane helix</keyword>
<dbReference type="RefSeq" id="WP_082075581.1">
    <property type="nucleotide sequence ID" value="NZ_BANC01000020.1"/>
</dbReference>
<keyword evidence="6 7" id="KW-0472">Membrane</keyword>
<dbReference type="Proteomes" id="UP000032668">
    <property type="component" value="Unassembled WGS sequence"/>
</dbReference>
<dbReference type="GO" id="GO:0005886">
    <property type="term" value="C:plasma membrane"/>
    <property type="evidence" value="ECO:0007669"/>
    <property type="project" value="UniProtKB-SubCell"/>
</dbReference>
<name>A0A0D6PEH3_9PROT</name>
<protein>
    <submittedName>
        <fullName evidence="8">Paraquat-inducible protein A</fullName>
    </submittedName>
</protein>
<evidence type="ECO:0000256" key="7">
    <source>
        <dbReference type="SAM" id="Phobius"/>
    </source>
</evidence>
<reference evidence="8 9" key="1">
    <citation type="submission" date="2012-11" db="EMBL/GenBank/DDBJ databases">
        <title>Whole genome sequence of Acidocella aminolytica 101 = DSM 11237.</title>
        <authorList>
            <person name="Azuma Y."/>
            <person name="Higashiura N."/>
            <person name="Hirakawa H."/>
            <person name="Matsushita K."/>
        </authorList>
    </citation>
    <scope>NUCLEOTIDE SEQUENCE [LARGE SCALE GENOMIC DNA]</scope>
    <source>
        <strain evidence="9">101 / DSM 11237</strain>
    </source>
</reference>
<keyword evidence="4 7" id="KW-0812">Transmembrane</keyword>
<evidence type="ECO:0000313" key="9">
    <source>
        <dbReference type="Proteomes" id="UP000032668"/>
    </source>
</evidence>
<evidence type="ECO:0000256" key="1">
    <source>
        <dbReference type="ARBA" id="ARBA00004533"/>
    </source>
</evidence>
<evidence type="ECO:0000256" key="3">
    <source>
        <dbReference type="ARBA" id="ARBA00022519"/>
    </source>
</evidence>
<keyword evidence="9" id="KW-1185">Reference proteome</keyword>
<feature type="transmembrane region" description="Helical" evidence="7">
    <location>
        <begin position="256"/>
        <end position="276"/>
    </location>
</feature>
<keyword evidence="2" id="KW-1003">Cell membrane</keyword>
<dbReference type="STRING" id="1120923.SAMN02746095_00256"/>
<evidence type="ECO:0000313" key="8">
    <source>
        <dbReference type="EMBL" id="GAN79259.1"/>
    </source>
</evidence>
<feature type="transmembrane region" description="Helical" evidence="7">
    <location>
        <begin position="104"/>
        <end position="128"/>
    </location>
</feature>
<feature type="transmembrane region" description="Helical" evidence="7">
    <location>
        <begin position="177"/>
        <end position="196"/>
    </location>
</feature>